<dbReference type="EMBL" id="MT143521">
    <property type="protein sequence ID" value="QJA97749.1"/>
    <property type="molecule type" value="Genomic_DNA"/>
</dbReference>
<name>A0A6M3LUI7_9ZZZZ</name>
<reference evidence="1" key="1">
    <citation type="submission" date="2020-03" db="EMBL/GenBank/DDBJ databases">
        <title>The deep terrestrial virosphere.</title>
        <authorList>
            <person name="Holmfeldt K."/>
            <person name="Nilsson E."/>
            <person name="Simone D."/>
            <person name="Lopez-Fernandez M."/>
            <person name="Wu X."/>
            <person name="de Brujin I."/>
            <person name="Lundin D."/>
            <person name="Andersson A."/>
            <person name="Bertilsson S."/>
            <person name="Dopson M."/>
        </authorList>
    </citation>
    <scope>NUCLEOTIDE SEQUENCE</scope>
    <source>
        <strain evidence="1">MM415B05981</strain>
    </source>
</reference>
<sequence>MKFEELTELADRVAKKTGKATYVGVSYWRFIRSKHKELKYSFYSEDAKGTIYFNSAQELKAHMEKILNPVEDEGIDLNDLAEDGILRGAE</sequence>
<dbReference type="AlphaFoldDB" id="A0A6M3LUI7"/>
<proteinExistence type="predicted"/>
<gene>
    <name evidence="1" type="ORF">MM415B05981_0009</name>
</gene>
<protein>
    <submittedName>
        <fullName evidence="1">Uncharacterized protein</fullName>
    </submittedName>
</protein>
<organism evidence="1">
    <name type="scientific">viral metagenome</name>
    <dbReference type="NCBI Taxonomy" id="1070528"/>
    <lineage>
        <taxon>unclassified sequences</taxon>
        <taxon>metagenomes</taxon>
        <taxon>organismal metagenomes</taxon>
    </lineage>
</organism>
<accession>A0A6M3LUI7</accession>
<evidence type="ECO:0000313" key="1">
    <source>
        <dbReference type="EMBL" id="QJA97749.1"/>
    </source>
</evidence>